<dbReference type="AlphaFoldDB" id="A0A1I6JUK1"/>
<keyword evidence="1" id="KW-0812">Transmembrane</keyword>
<feature type="transmembrane region" description="Helical" evidence="1">
    <location>
        <begin position="24"/>
        <end position="44"/>
    </location>
</feature>
<feature type="transmembrane region" description="Helical" evidence="1">
    <location>
        <begin position="105"/>
        <end position="126"/>
    </location>
</feature>
<dbReference type="InterPro" id="IPR010295">
    <property type="entry name" value="DUF898"/>
</dbReference>
<accession>A0A1I6JUK1</accession>
<sequence>MEQPVGAHEAAPCIDFRGLGGDVFLLQLGNLALTILTLGIYRFWGKTRVRRFLWRNTLLDGDPLEYRGTGLELFVGALLAILLISVPLGLVSVVLPAFVGRGSPALVITQGILLLLIYYLVGVGMYRSWRYILSRTAWRGIRGGMTEQGWRFGLYHFGLLMAQMFSLGFLTPWVGVRRWNRLTRDMRIGSLPLFADAHSRPIYGRFLIVWVAMIVLLVLFGVLLFATVDLPTEGPPSLTQILVLIVSIYGGLAVIGFIGAMLFARYHAAFLHETYGATRLGETMRLRFDVRGREVALFYLVNFALVAFTMGLGTLLLPWRHWAFHARRIVIDGAFDPTTMRQTDLVGPGQGEGIADAFDIAPF</sequence>
<dbReference type="STRING" id="1166337.SAMN05192580_0905"/>
<name>A0A1I6JUK1_9SPHN</name>
<feature type="transmembrane region" description="Helical" evidence="1">
    <location>
        <begin position="152"/>
        <end position="174"/>
    </location>
</feature>
<dbReference type="Pfam" id="PF05987">
    <property type="entry name" value="DUF898"/>
    <property type="match status" value="1"/>
</dbReference>
<feature type="transmembrane region" description="Helical" evidence="1">
    <location>
        <begin position="73"/>
        <end position="99"/>
    </location>
</feature>
<gene>
    <name evidence="2" type="ORF">SAMN05192580_0905</name>
</gene>
<evidence type="ECO:0000313" key="3">
    <source>
        <dbReference type="Proteomes" id="UP000198824"/>
    </source>
</evidence>
<dbReference type="Proteomes" id="UP000198824">
    <property type="component" value="Unassembled WGS sequence"/>
</dbReference>
<feature type="transmembrane region" description="Helical" evidence="1">
    <location>
        <begin position="296"/>
        <end position="319"/>
    </location>
</feature>
<dbReference type="OrthoDB" id="7462354at2"/>
<dbReference type="RefSeq" id="WP_093311299.1">
    <property type="nucleotide sequence ID" value="NZ_FOZG01000001.1"/>
</dbReference>
<evidence type="ECO:0000256" key="1">
    <source>
        <dbReference type="SAM" id="Phobius"/>
    </source>
</evidence>
<keyword evidence="1" id="KW-1133">Transmembrane helix</keyword>
<organism evidence="2 3">
    <name type="scientific">Sphingomonas jatrophae</name>
    <dbReference type="NCBI Taxonomy" id="1166337"/>
    <lineage>
        <taxon>Bacteria</taxon>
        <taxon>Pseudomonadati</taxon>
        <taxon>Pseudomonadota</taxon>
        <taxon>Alphaproteobacteria</taxon>
        <taxon>Sphingomonadales</taxon>
        <taxon>Sphingomonadaceae</taxon>
        <taxon>Sphingomonas</taxon>
    </lineage>
</organism>
<keyword evidence="3" id="KW-1185">Reference proteome</keyword>
<feature type="transmembrane region" description="Helical" evidence="1">
    <location>
        <begin position="238"/>
        <end position="264"/>
    </location>
</feature>
<dbReference type="EMBL" id="FOZG01000001">
    <property type="protein sequence ID" value="SFR82685.1"/>
    <property type="molecule type" value="Genomic_DNA"/>
</dbReference>
<evidence type="ECO:0000313" key="2">
    <source>
        <dbReference type="EMBL" id="SFR82685.1"/>
    </source>
</evidence>
<reference evidence="2 3" key="1">
    <citation type="submission" date="2016-10" db="EMBL/GenBank/DDBJ databases">
        <authorList>
            <person name="de Groot N.N."/>
        </authorList>
    </citation>
    <scope>NUCLEOTIDE SEQUENCE [LARGE SCALE GENOMIC DNA]</scope>
    <source>
        <strain evidence="2 3">S5-249</strain>
    </source>
</reference>
<proteinExistence type="predicted"/>
<protein>
    <submittedName>
        <fullName evidence="2">Uncharacterized membrane protein YjgN, DUF898 family</fullName>
    </submittedName>
</protein>
<keyword evidence="1" id="KW-0472">Membrane</keyword>
<feature type="transmembrane region" description="Helical" evidence="1">
    <location>
        <begin position="202"/>
        <end position="226"/>
    </location>
</feature>